<dbReference type="Pfam" id="PF00400">
    <property type="entry name" value="WD40"/>
    <property type="match status" value="6"/>
</dbReference>
<dbReference type="InterPro" id="IPR001680">
    <property type="entry name" value="WD40_rpt"/>
</dbReference>
<evidence type="ECO:0000256" key="7">
    <source>
        <dbReference type="SAM" id="Coils"/>
    </source>
</evidence>
<reference evidence="10" key="1">
    <citation type="journal article" date="2020" name="J. Eukaryot. Microbiol.">
        <title>De novo Sequencing, Assembly and Annotation of the Transcriptome for the Free-Living Testate Amoeba Arcella intermedia.</title>
        <authorList>
            <person name="Ribeiro G.M."/>
            <person name="Porfirio-Sousa A.L."/>
            <person name="Maurer-Alcala X.X."/>
            <person name="Katz L.A."/>
            <person name="Lahr D.J.G."/>
        </authorList>
    </citation>
    <scope>NUCLEOTIDE SEQUENCE</scope>
</reference>
<name>A0A6B2L0M6_9EUKA</name>
<dbReference type="EMBL" id="GIBP01001584">
    <property type="protein sequence ID" value="NDV30553.1"/>
    <property type="molecule type" value="Transcribed_RNA"/>
</dbReference>
<dbReference type="Pfam" id="PF08581">
    <property type="entry name" value="Tup_N"/>
    <property type="match status" value="1"/>
</dbReference>
<dbReference type="InterPro" id="IPR019775">
    <property type="entry name" value="WD40_repeat_CS"/>
</dbReference>
<keyword evidence="4" id="KW-0805">Transcription regulation</keyword>
<evidence type="ECO:0000256" key="3">
    <source>
        <dbReference type="ARBA" id="ARBA00022737"/>
    </source>
</evidence>
<dbReference type="PANTHER" id="PTHR22847:SF728">
    <property type="entry name" value="TRANSCRIPTIONAL REPRESSOR TUP11-RELATED"/>
    <property type="match status" value="1"/>
</dbReference>
<accession>A0A6B2L0M6</accession>
<feature type="repeat" description="WD" evidence="6">
    <location>
        <begin position="308"/>
        <end position="342"/>
    </location>
</feature>
<organism evidence="10">
    <name type="scientific">Arcella intermedia</name>
    <dbReference type="NCBI Taxonomy" id="1963864"/>
    <lineage>
        <taxon>Eukaryota</taxon>
        <taxon>Amoebozoa</taxon>
        <taxon>Tubulinea</taxon>
        <taxon>Elardia</taxon>
        <taxon>Arcellinida</taxon>
        <taxon>Sphaerothecina</taxon>
        <taxon>Arcellidae</taxon>
        <taxon>Arcella</taxon>
    </lineage>
</organism>
<evidence type="ECO:0000256" key="6">
    <source>
        <dbReference type="PROSITE-ProRule" id="PRU00221"/>
    </source>
</evidence>
<dbReference type="PROSITE" id="PS50294">
    <property type="entry name" value="WD_REPEATS_REGION"/>
    <property type="match status" value="5"/>
</dbReference>
<feature type="region of interest" description="Disordered" evidence="8">
    <location>
        <begin position="136"/>
        <end position="238"/>
    </location>
</feature>
<dbReference type="SUPFAM" id="SSF50978">
    <property type="entry name" value="WD40 repeat-like"/>
    <property type="match status" value="1"/>
</dbReference>
<feature type="repeat" description="WD" evidence="6">
    <location>
        <begin position="431"/>
        <end position="464"/>
    </location>
</feature>
<feature type="coiled-coil region" evidence="7">
    <location>
        <begin position="2"/>
        <end position="43"/>
    </location>
</feature>
<keyword evidence="3" id="KW-0677">Repeat</keyword>
<feature type="repeat" description="WD" evidence="6">
    <location>
        <begin position="476"/>
        <end position="508"/>
    </location>
</feature>
<evidence type="ECO:0000256" key="1">
    <source>
        <dbReference type="ARBA" id="ARBA00022491"/>
    </source>
</evidence>
<dbReference type="CDD" id="cd00200">
    <property type="entry name" value="WD40"/>
    <property type="match status" value="1"/>
</dbReference>
<keyword evidence="2 6" id="KW-0853">WD repeat</keyword>
<feature type="repeat" description="WD" evidence="6">
    <location>
        <begin position="389"/>
        <end position="430"/>
    </location>
</feature>
<keyword evidence="7" id="KW-0175">Coiled coil</keyword>
<dbReference type="Gene3D" id="2.130.10.10">
    <property type="entry name" value="YVTN repeat-like/Quinoprotein amine dehydrogenase"/>
    <property type="match status" value="1"/>
</dbReference>
<evidence type="ECO:0000256" key="8">
    <source>
        <dbReference type="SAM" id="MobiDB-lite"/>
    </source>
</evidence>
<dbReference type="PANTHER" id="PTHR22847">
    <property type="entry name" value="WD40 REPEAT PROTEIN"/>
    <property type="match status" value="1"/>
</dbReference>
<feature type="domain" description="Transcriptional repressor Tup1 N-terminal" evidence="9">
    <location>
        <begin position="1"/>
        <end position="71"/>
    </location>
</feature>
<dbReference type="SMART" id="SM00320">
    <property type="entry name" value="WD40"/>
    <property type="match status" value="7"/>
</dbReference>
<evidence type="ECO:0000259" key="9">
    <source>
        <dbReference type="Pfam" id="PF08581"/>
    </source>
</evidence>
<feature type="compositionally biased region" description="Basic and acidic residues" evidence="8">
    <location>
        <begin position="223"/>
        <end position="235"/>
    </location>
</feature>
<dbReference type="Gene3D" id="1.20.5.340">
    <property type="match status" value="1"/>
</dbReference>
<evidence type="ECO:0000256" key="4">
    <source>
        <dbReference type="ARBA" id="ARBA00023015"/>
    </source>
</evidence>
<proteinExistence type="predicted"/>
<feature type="repeat" description="WD" evidence="6">
    <location>
        <begin position="343"/>
        <end position="384"/>
    </location>
</feature>
<dbReference type="PROSITE" id="PS00678">
    <property type="entry name" value="WD_REPEATS_1"/>
    <property type="match status" value="3"/>
</dbReference>
<dbReference type="InterPro" id="IPR020472">
    <property type="entry name" value="WD40_PAC1"/>
</dbReference>
<sequence>MLDALKNEYETMNRDVSLCKMQRDDYDRKLQQQLQESQTIQAQILDLDRGYHKMKQKYEEEIMILRRQLGQGNGASGEGLSSLNRNSIGEKRPLPSLEGSQNLENLAKRHRELPPPLNPPPANSGSGSLSISQIARHAGAPKKASIDSPKQPPPSPHPHSHNPISHPHQGPMMQHSPPAPPQSMPSLPPPSNTSSPALPNPSLPLVPMDKNFSNGMTPKSRKRQSENDPEPDKNDWVVGYNPAVPRKLDVVLDHDMEHDSVVCCVNFSYDGKYLATGCNHSAQIFDVKTGNKVHVFRDKPDSDADLYIRSVCFAPDGKFLATGAEDRTVKLWDIEKEQIWYNFTGHELDIYSLDFSPDGRFVISGSGDKKIKVWKVEDGKCLHTLGDEISGPKDGVTSVAISPDGRQIAAGSLDRIVRVWDTETGSILTQYEGHSDSVYSVAFSPDGKTLASGSLDKTLKLWDLAPTRNRRCKGSLGGHRDFVLSVAFSPDGNWLVSGSKDRSVQFWDHRSSVTHMILQGHRNSVISIALTGEKDGSSGKFATGSGDWRSRIWHYKAGSFTPQNT</sequence>
<evidence type="ECO:0000256" key="2">
    <source>
        <dbReference type="ARBA" id="ARBA00022574"/>
    </source>
</evidence>
<dbReference type="InterPro" id="IPR013890">
    <property type="entry name" value="Tscrpt_rep_Tup1_N"/>
</dbReference>
<dbReference type="PRINTS" id="PR00320">
    <property type="entry name" value="GPROTEINBRPT"/>
</dbReference>
<feature type="compositionally biased region" description="Pro residues" evidence="8">
    <location>
        <begin position="177"/>
        <end position="191"/>
    </location>
</feature>
<evidence type="ECO:0000256" key="5">
    <source>
        <dbReference type="ARBA" id="ARBA00023163"/>
    </source>
</evidence>
<dbReference type="InterPro" id="IPR015943">
    <property type="entry name" value="WD40/YVTN_repeat-like_dom_sf"/>
</dbReference>
<dbReference type="InterPro" id="IPR036322">
    <property type="entry name" value="WD40_repeat_dom_sf"/>
</dbReference>
<dbReference type="PROSITE" id="PS50082">
    <property type="entry name" value="WD_REPEATS_2"/>
    <property type="match status" value="6"/>
</dbReference>
<feature type="repeat" description="WD" evidence="6">
    <location>
        <begin position="518"/>
        <end position="563"/>
    </location>
</feature>
<feature type="compositionally biased region" description="Low complexity" evidence="8">
    <location>
        <begin position="161"/>
        <end position="176"/>
    </location>
</feature>
<keyword evidence="1" id="KW-0678">Repressor</keyword>
<protein>
    <recommendedName>
        <fullName evidence="9">Transcriptional repressor Tup1 N-terminal domain-containing protein</fullName>
    </recommendedName>
</protein>
<keyword evidence="5" id="KW-0804">Transcription</keyword>
<dbReference type="AlphaFoldDB" id="A0A6B2L0M6"/>
<feature type="region of interest" description="Disordered" evidence="8">
    <location>
        <begin position="72"/>
        <end position="99"/>
    </location>
</feature>
<evidence type="ECO:0000313" key="10">
    <source>
        <dbReference type="EMBL" id="NDV30553.1"/>
    </source>
</evidence>